<dbReference type="EMBL" id="CM056742">
    <property type="protein sequence ID" value="KAJ8674930.1"/>
    <property type="molecule type" value="Genomic_DNA"/>
</dbReference>
<gene>
    <name evidence="1" type="ORF">QAD02_010716</name>
</gene>
<protein>
    <submittedName>
        <fullName evidence="1">Uncharacterized protein</fullName>
    </submittedName>
</protein>
<evidence type="ECO:0000313" key="2">
    <source>
        <dbReference type="Proteomes" id="UP001239111"/>
    </source>
</evidence>
<sequence>MSTSEGRLSLGLIGGELCESESRFHEVNGHNASVTKNFKSIYGEVVDAADYPYVVPIYSNQDSYNCAGSIVSQRLVLTAAHCCKRAYYVKVLDNEWQIYYVQQKVTYPSTKRMFGSSVVQDIALLVLDESIQNAQLVKLPETNLQVPEGVIAYAYGWGETEDGSLSEDLRKVDLEITYGYPCTRYESKNDAHWICTKSLTQATCYGDSGGPLLWEGYIVGITSRHIGNGCLSSIPSLKVRVAPYRQWIDYYIDIQYFLVRFIFQEKFLSSVFSFELLEEWKFHVYDINSLQSKLLR</sequence>
<reference evidence="1" key="1">
    <citation type="submission" date="2023-04" db="EMBL/GenBank/DDBJ databases">
        <title>A chromosome-level genome assembly of the parasitoid wasp Eretmocerus hayati.</title>
        <authorList>
            <person name="Zhong Y."/>
            <person name="Liu S."/>
            <person name="Liu Y."/>
        </authorList>
    </citation>
    <scope>NUCLEOTIDE SEQUENCE</scope>
    <source>
        <strain evidence="1">ZJU_SS_LIU_2023</strain>
    </source>
</reference>
<proteinExistence type="predicted"/>
<evidence type="ECO:0000313" key="1">
    <source>
        <dbReference type="EMBL" id="KAJ8674930.1"/>
    </source>
</evidence>
<accession>A0ACC2NUR7</accession>
<keyword evidence="2" id="KW-1185">Reference proteome</keyword>
<dbReference type="Proteomes" id="UP001239111">
    <property type="component" value="Chromosome 2"/>
</dbReference>
<comment type="caution">
    <text evidence="1">The sequence shown here is derived from an EMBL/GenBank/DDBJ whole genome shotgun (WGS) entry which is preliminary data.</text>
</comment>
<organism evidence="1 2">
    <name type="scientific">Eretmocerus hayati</name>
    <dbReference type="NCBI Taxonomy" id="131215"/>
    <lineage>
        <taxon>Eukaryota</taxon>
        <taxon>Metazoa</taxon>
        <taxon>Ecdysozoa</taxon>
        <taxon>Arthropoda</taxon>
        <taxon>Hexapoda</taxon>
        <taxon>Insecta</taxon>
        <taxon>Pterygota</taxon>
        <taxon>Neoptera</taxon>
        <taxon>Endopterygota</taxon>
        <taxon>Hymenoptera</taxon>
        <taxon>Apocrita</taxon>
        <taxon>Proctotrupomorpha</taxon>
        <taxon>Chalcidoidea</taxon>
        <taxon>Aphelinidae</taxon>
        <taxon>Aphelininae</taxon>
        <taxon>Eretmocerus</taxon>
    </lineage>
</organism>
<name>A0ACC2NUR7_9HYME</name>